<evidence type="ECO:0000256" key="3">
    <source>
        <dbReference type="ARBA" id="ARBA00022833"/>
    </source>
</evidence>
<dbReference type="Proteomes" id="UP001219525">
    <property type="component" value="Unassembled WGS sequence"/>
</dbReference>
<dbReference type="GO" id="GO:0008033">
    <property type="term" value="P:tRNA processing"/>
    <property type="evidence" value="ECO:0007669"/>
    <property type="project" value="UniProtKB-KW"/>
</dbReference>
<keyword evidence="6" id="KW-1185">Reference proteome</keyword>
<evidence type="ECO:0000313" key="5">
    <source>
        <dbReference type="EMBL" id="KAJ7217725.1"/>
    </source>
</evidence>
<proteinExistence type="inferred from homology"/>
<dbReference type="InterPro" id="IPR007175">
    <property type="entry name" value="Rpr2/Snm1/Rpp21"/>
</dbReference>
<comment type="similarity">
    <text evidence="4">Belongs to the eukaryotic/archaeal RNase P protein component 4 family.</text>
</comment>
<protein>
    <submittedName>
        <fullName evidence="5">RNAse P Rpr2/Rpp21/SNM1 subunit domain-containing protein</fullName>
    </submittedName>
</protein>
<dbReference type="GO" id="GO:0046872">
    <property type="term" value="F:metal ion binding"/>
    <property type="evidence" value="ECO:0007669"/>
    <property type="project" value="UniProtKB-KW"/>
</dbReference>
<dbReference type="PANTHER" id="PTHR14742">
    <property type="entry name" value="RIBONUCLEASE P SUBUNIT P21"/>
    <property type="match status" value="1"/>
</dbReference>
<dbReference type="Gene3D" id="6.20.50.20">
    <property type="match status" value="1"/>
</dbReference>
<name>A0AAD6YJY7_9AGAR</name>
<comment type="caution">
    <text evidence="5">The sequence shown here is derived from an EMBL/GenBank/DDBJ whole genome shotgun (WGS) entry which is preliminary data.</text>
</comment>
<evidence type="ECO:0000313" key="6">
    <source>
        <dbReference type="Proteomes" id="UP001219525"/>
    </source>
</evidence>
<keyword evidence="2" id="KW-0479">Metal-binding</keyword>
<keyword evidence="3" id="KW-0862">Zinc</keyword>
<sequence>MAKKSKDEAPNANNIVNKDIMQRLNFMYQASVYLSGVLPIVPPQSSVAPRRRQKKSRKMTVHDLSKSYISSMKTVANKTMVKMDPAIKRTLCNGCNMVLIPGSTASIRVKSSREHGHVMFYRCDSCNSSRRIPAPPTLVELEPAASTSESSATSIPAADAMHLDEPLKTRSAPLARLPPLFAREAGHVVYCGNNTLLAREPQCGNGIYIT</sequence>
<keyword evidence="1" id="KW-0819">tRNA processing</keyword>
<gene>
    <name evidence="5" type="ORF">GGX14DRAFT_597581</name>
</gene>
<reference evidence="5" key="1">
    <citation type="submission" date="2023-03" db="EMBL/GenBank/DDBJ databases">
        <title>Massive genome expansion in bonnet fungi (Mycena s.s.) driven by repeated elements and novel gene families across ecological guilds.</title>
        <authorList>
            <consortium name="Lawrence Berkeley National Laboratory"/>
            <person name="Harder C.B."/>
            <person name="Miyauchi S."/>
            <person name="Viragh M."/>
            <person name="Kuo A."/>
            <person name="Thoen E."/>
            <person name="Andreopoulos B."/>
            <person name="Lu D."/>
            <person name="Skrede I."/>
            <person name="Drula E."/>
            <person name="Henrissat B."/>
            <person name="Morin E."/>
            <person name="Kohler A."/>
            <person name="Barry K."/>
            <person name="LaButti K."/>
            <person name="Morin E."/>
            <person name="Salamov A."/>
            <person name="Lipzen A."/>
            <person name="Mereny Z."/>
            <person name="Hegedus B."/>
            <person name="Baldrian P."/>
            <person name="Stursova M."/>
            <person name="Weitz H."/>
            <person name="Taylor A."/>
            <person name="Grigoriev I.V."/>
            <person name="Nagy L.G."/>
            <person name="Martin F."/>
            <person name="Kauserud H."/>
        </authorList>
    </citation>
    <scope>NUCLEOTIDE SEQUENCE</scope>
    <source>
        <strain evidence="5">9144</strain>
    </source>
</reference>
<dbReference type="PANTHER" id="PTHR14742:SF0">
    <property type="entry name" value="RIBONUCLEASE P PROTEIN SUBUNIT P21"/>
    <property type="match status" value="1"/>
</dbReference>
<dbReference type="AlphaFoldDB" id="A0AAD6YJY7"/>
<evidence type="ECO:0000256" key="2">
    <source>
        <dbReference type="ARBA" id="ARBA00022723"/>
    </source>
</evidence>
<dbReference type="Pfam" id="PF04032">
    <property type="entry name" value="Rpr2"/>
    <property type="match status" value="1"/>
</dbReference>
<dbReference type="GO" id="GO:0005655">
    <property type="term" value="C:nucleolar ribonuclease P complex"/>
    <property type="evidence" value="ECO:0007669"/>
    <property type="project" value="TreeGrafter"/>
</dbReference>
<dbReference type="EMBL" id="JARJCW010000013">
    <property type="protein sequence ID" value="KAJ7217725.1"/>
    <property type="molecule type" value="Genomic_DNA"/>
</dbReference>
<organism evidence="5 6">
    <name type="scientific">Mycena pura</name>
    <dbReference type="NCBI Taxonomy" id="153505"/>
    <lineage>
        <taxon>Eukaryota</taxon>
        <taxon>Fungi</taxon>
        <taxon>Dikarya</taxon>
        <taxon>Basidiomycota</taxon>
        <taxon>Agaricomycotina</taxon>
        <taxon>Agaricomycetes</taxon>
        <taxon>Agaricomycetidae</taxon>
        <taxon>Agaricales</taxon>
        <taxon>Marasmiineae</taxon>
        <taxon>Mycenaceae</taxon>
        <taxon>Mycena</taxon>
    </lineage>
</organism>
<accession>A0AAD6YJY7</accession>
<evidence type="ECO:0000256" key="1">
    <source>
        <dbReference type="ARBA" id="ARBA00022694"/>
    </source>
</evidence>
<evidence type="ECO:0000256" key="4">
    <source>
        <dbReference type="ARBA" id="ARBA00038402"/>
    </source>
</evidence>